<proteinExistence type="predicted"/>
<gene>
    <name evidence="1" type="ORF">WN55_06165</name>
</gene>
<evidence type="ECO:0000313" key="2">
    <source>
        <dbReference type="Proteomes" id="UP000076502"/>
    </source>
</evidence>
<protein>
    <submittedName>
        <fullName evidence="1">Uncharacterized protein</fullName>
    </submittedName>
</protein>
<keyword evidence="2" id="KW-1185">Reference proteome</keyword>
<accession>A0A154P4E3</accession>
<name>A0A154P4E3_DUFNO</name>
<reference evidence="1 2" key="1">
    <citation type="submission" date="2015-07" db="EMBL/GenBank/DDBJ databases">
        <title>The genome of Dufourea novaeangliae.</title>
        <authorList>
            <person name="Pan H."/>
            <person name="Kapheim K."/>
        </authorList>
    </citation>
    <scope>NUCLEOTIDE SEQUENCE [LARGE SCALE GENOMIC DNA]</scope>
    <source>
        <strain evidence="1">0120121106</strain>
        <tissue evidence="1">Whole body</tissue>
    </source>
</reference>
<dbReference type="EMBL" id="KQ434803">
    <property type="protein sequence ID" value="KZC05990.1"/>
    <property type="molecule type" value="Genomic_DNA"/>
</dbReference>
<dbReference type="Proteomes" id="UP000076502">
    <property type="component" value="Unassembled WGS sequence"/>
</dbReference>
<sequence length="65" mass="7328">MNGNGVLNDRHRMNIFGRERTADTKILGQNSNNDKKAAGVIRVTINRIEGNIHRERHVTVSSDTE</sequence>
<dbReference type="AlphaFoldDB" id="A0A154P4E3"/>
<evidence type="ECO:0000313" key="1">
    <source>
        <dbReference type="EMBL" id="KZC05990.1"/>
    </source>
</evidence>
<organism evidence="1 2">
    <name type="scientific">Dufourea novaeangliae</name>
    <name type="common">Sweat bee</name>
    <dbReference type="NCBI Taxonomy" id="178035"/>
    <lineage>
        <taxon>Eukaryota</taxon>
        <taxon>Metazoa</taxon>
        <taxon>Ecdysozoa</taxon>
        <taxon>Arthropoda</taxon>
        <taxon>Hexapoda</taxon>
        <taxon>Insecta</taxon>
        <taxon>Pterygota</taxon>
        <taxon>Neoptera</taxon>
        <taxon>Endopterygota</taxon>
        <taxon>Hymenoptera</taxon>
        <taxon>Apocrita</taxon>
        <taxon>Aculeata</taxon>
        <taxon>Apoidea</taxon>
        <taxon>Anthophila</taxon>
        <taxon>Halictidae</taxon>
        <taxon>Rophitinae</taxon>
        <taxon>Dufourea</taxon>
    </lineage>
</organism>